<dbReference type="Pfam" id="PF00563">
    <property type="entry name" value="EAL"/>
    <property type="match status" value="1"/>
</dbReference>
<dbReference type="InterPro" id="IPR001633">
    <property type="entry name" value="EAL_dom"/>
</dbReference>
<dbReference type="Gene3D" id="3.30.450.20">
    <property type="entry name" value="PAS domain"/>
    <property type="match status" value="1"/>
</dbReference>
<dbReference type="InterPro" id="IPR029151">
    <property type="entry name" value="Sensor-like_sf"/>
</dbReference>
<organism evidence="2 3">
    <name type="scientific">Geomicrobium sediminis</name>
    <dbReference type="NCBI Taxonomy" id="1347788"/>
    <lineage>
        <taxon>Bacteria</taxon>
        <taxon>Bacillati</taxon>
        <taxon>Bacillota</taxon>
        <taxon>Bacilli</taxon>
        <taxon>Bacillales</taxon>
        <taxon>Geomicrobium</taxon>
    </lineage>
</organism>
<dbReference type="InterPro" id="IPR035919">
    <property type="entry name" value="EAL_sf"/>
</dbReference>
<dbReference type="Gene3D" id="3.20.20.450">
    <property type="entry name" value="EAL domain"/>
    <property type="match status" value="1"/>
</dbReference>
<keyword evidence="3" id="KW-1185">Reference proteome</keyword>
<accession>A0ABS2PBB6</accession>
<comment type="caution">
    <text evidence="2">The sequence shown here is derived from an EMBL/GenBank/DDBJ whole genome shotgun (WGS) entry which is preliminary data.</text>
</comment>
<dbReference type="Proteomes" id="UP000741863">
    <property type="component" value="Unassembled WGS sequence"/>
</dbReference>
<dbReference type="Pfam" id="PF10388">
    <property type="entry name" value="YkuI_C"/>
    <property type="match status" value="1"/>
</dbReference>
<evidence type="ECO:0000313" key="2">
    <source>
        <dbReference type="EMBL" id="MBM7632703.1"/>
    </source>
</evidence>
<evidence type="ECO:0000313" key="3">
    <source>
        <dbReference type="Proteomes" id="UP000741863"/>
    </source>
</evidence>
<proteinExistence type="predicted"/>
<protein>
    <submittedName>
        <fullName evidence="2">EAL domain-containing protein (Putative c-di-GMP-specific phosphodiesterase class I)</fullName>
    </submittedName>
</protein>
<evidence type="ECO:0000259" key="1">
    <source>
        <dbReference type="PROSITE" id="PS50883"/>
    </source>
</evidence>
<dbReference type="SUPFAM" id="SSF141868">
    <property type="entry name" value="EAL domain-like"/>
    <property type="match status" value="1"/>
</dbReference>
<sequence length="406" mass="47308">MREGSKGRWLIDELDIMMNMDKISPKFQAIFVTGSQKVVGYEVFPYYRDEGQEYELTSFLNNRTIPEEYRLEVDQHVRRIAFKELSALAPGKAIYVTIRPELYTGTIGDSLVEELETLKNQVVLGILLTDEFTSWADHKHFTYYLQMSGLRVSMKHTSIKEIAMSDIVHVKPDIIEIDMNDIEDDVANVQRELLHVYSIAASKIGASLLFQGVESFQQLTDAWKHGARFVQGNFLAMKKESTANNQSYQADLVKHFRSFVSFEQNRIQRLLDFTVYLDRRVSSVLEEEKTRSYDDLALTIGKRLEDVCFRVYIVNNDGEQQSANAVQSDQAWKLDEANRWQNWSWRPYFLENIIRMNVDGKGVLSVLYKDLTSNDHIRTFSYPITTSEYVFIDIAYHYLFDHDYVH</sequence>
<reference evidence="2 3" key="1">
    <citation type="submission" date="2021-01" db="EMBL/GenBank/DDBJ databases">
        <title>Genomic Encyclopedia of Type Strains, Phase IV (KMG-IV): sequencing the most valuable type-strain genomes for metagenomic binning, comparative biology and taxonomic classification.</title>
        <authorList>
            <person name="Goeker M."/>
        </authorList>
    </citation>
    <scope>NUCLEOTIDE SEQUENCE [LARGE SCALE GENOMIC DNA]</scope>
    <source>
        <strain evidence="2 3">DSM 25540</strain>
    </source>
</reference>
<gene>
    <name evidence="2" type="ORF">JOD17_001797</name>
</gene>
<feature type="domain" description="EAL" evidence="1">
    <location>
        <begin position="7"/>
        <end position="252"/>
    </location>
</feature>
<dbReference type="InterPro" id="IPR018842">
    <property type="entry name" value="YkuI_C"/>
</dbReference>
<dbReference type="PROSITE" id="PS50883">
    <property type="entry name" value="EAL"/>
    <property type="match status" value="1"/>
</dbReference>
<dbReference type="SUPFAM" id="SSF103190">
    <property type="entry name" value="Sensory domain-like"/>
    <property type="match status" value="1"/>
</dbReference>
<dbReference type="RefSeq" id="WP_204697057.1">
    <property type="nucleotide sequence ID" value="NZ_JAFBEC010000004.1"/>
</dbReference>
<dbReference type="EMBL" id="JAFBEC010000004">
    <property type="protein sequence ID" value="MBM7632703.1"/>
    <property type="molecule type" value="Genomic_DNA"/>
</dbReference>
<name>A0ABS2PBB6_9BACL</name>